<dbReference type="STRING" id="4829.A0A168KTL3"/>
<sequence>MARCSSCGRSGHSTRAYRRCIYNRRNVCSSCGESGHVDMNCPNDSDAPSSSRTLSRVVCGSCGKEGHNRISHKDCDFYASYVSNIDPFKNIARMLPSTIMPLTHSVGRMVEFRCIHCGAYLWKGELYMERRRDPTSTLCCSHGTCIIPRPNATPEPLKTLLRANNPEAREFRTNIRQYNCSFSFT</sequence>
<dbReference type="Proteomes" id="UP000078561">
    <property type="component" value="Unassembled WGS sequence"/>
</dbReference>
<organism evidence="3">
    <name type="scientific">Absidia glauca</name>
    <name type="common">Pin mould</name>
    <dbReference type="NCBI Taxonomy" id="4829"/>
    <lineage>
        <taxon>Eukaryota</taxon>
        <taxon>Fungi</taxon>
        <taxon>Fungi incertae sedis</taxon>
        <taxon>Mucoromycota</taxon>
        <taxon>Mucoromycotina</taxon>
        <taxon>Mucoromycetes</taxon>
        <taxon>Mucorales</taxon>
        <taxon>Cunninghamellaceae</taxon>
        <taxon>Absidia</taxon>
    </lineage>
</organism>
<dbReference type="PROSITE" id="PS50158">
    <property type="entry name" value="ZF_CCHC"/>
    <property type="match status" value="1"/>
</dbReference>
<evidence type="ECO:0000313" key="3">
    <source>
        <dbReference type="EMBL" id="SAL95417.1"/>
    </source>
</evidence>
<dbReference type="Gene3D" id="4.10.60.10">
    <property type="entry name" value="Zinc finger, CCHC-type"/>
    <property type="match status" value="1"/>
</dbReference>
<dbReference type="GO" id="GO:0008270">
    <property type="term" value="F:zinc ion binding"/>
    <property type="evidence" value="ECO:0007669"/>
    <property type="project" value="UniProtKB-KW"/>
</dbReference>
<dbReference type="SUPFAM" id="SSF57756">
    <property type="entry name" value="Retrovirus zinc finger-like domains"/>
    <property type="match status" value="1"/>
</dbReference>
<keyword evidence="1" id="KW-0862">Zinc</keyword>
<name>A0A168KTL3_ABSGL</name>
<dbReference type="InParanoid" id="A0A168KTL3"/>
<evidence type="ECO:0000313" key="4">
    <source>
        <dbReference type="Proteomes" id="UP000078561"/>
    </source>
</evidence>
<keyword evidence="1" id="KW-0863">Zinc-finger</keyword>
<dbReference type="InterPro" id="IPR001878">
    <property type="entry name" value="Znf_CCHC"/>
</dbReference>
<feature type="domain" description="CCHC-type" evidence="2">
    <location>
        <begin position="28"/>
        <end position="43"/>
    </location>
</feature>
<dbReference type="OrthoDB" id="2447509at2759"/>
<keyword evidence="4" id="KW-1185">Reference proteome</keyword>
<dbReference type="SMART" id="SM00343">
    <property type="entry name" value="ZnF_C2HC"/>
    <property type="match status" value="3"/>
</dbReference>
<dbReference type="AlphaFoldDB" id="A0A168KTL3"/>
<proteinExistence type="predicted"/>
<dbReference type="GO" id="GO:0003676">
    <property type="term" value="F:nucleic acid binding"/>
    <property type="evidence" value="ECO:0007669"/>
    <property type="project" value="InterPro"/>
</dbReference>
<evidence type="ECO:0000256" key="1">
    <source>
        <dbReference type="PROSITE-ProRule" id="PRU00047"/>
    </source>
</evidence>
<dbReference type="InterPro" id="IPR036875">
    <property type="entry name" value="Znf_CCHC_sf"/>
</dbReference>
<dbReference type="EMBL" id="LT550324">
    <property type="protein sequence ID" value="SAL95417.1"/>
    <property type="molecule type" value="Genomic_DNA"/>
</dbReference>
<feature type="non-terminal residue" evidence="3">
    <location>
        <position position="185"/>
    </location>
</feature>
<protein>
    <recommendedName>
        <fullName evidence="2">CCHC-type domain-containing protein</fullName>
    </recommendedName>
</protein>
<gene>
    <name evidence="3" type="primary">ABSGL_00745.1 scaffold 941</name>
</gene>
<evidence type="ECO:0000259" key="2">
    <source>
        <dbReference type="PROSITE" id="PS50158"/>
    </source>
</evidence>
<reference evidence="3" key="1">
    <citation type="submission" date="2016-04" db="EMBL/GenBank/DDBJ databases">
        <authorList>
            <person name="Evans L.H."/>
            <person name="Alamgir A."/>
            <person name="Owens N."/>
            <person name="Weber N.D."/>
            <person name="Virtaneva K."/>
            <person name="Barbian K."/>
            <person name="Babar A."/>
            <person name="Rosenke K."/>
        </authorList>
    </citation>
    <scope>NUCLEOTIDE SEQUENCE [LARGE SCALE GENOMIC DNA]</scope>
    <source>
        <strain evidence="3">CBS 101.48</strain>
    </source>
</reference>
<accession>A0A168KTL3</accession>
<keyword evidence="1" id="KW-0479">Metal-binding</keyword>